<dbReference type="VEuPathDB" id="FungiDB:G647_08301"/>
<keyword evidence="2" id="KW-1185">Reference proteome</keyword>
<dbReference type="Gene3D" id="3.40.50.20">
    <property type="match status" value="1"/>
</dbReference>
<dbReference type="Proteomes" id="UP000094526">
    <property type="component" value="Unassembled WGS sequence"/>
</dbReference>
<organism evidence="1 2">
    <name type="scientific">Cladophialophora carrionii</name>
    <dbReference type="NCBI Taxonomy" id="86049"/>
    <lineage>
        <taxon>Eukaryota</taxon>
        <taxon>Fungi</taxon>
        <taxon>Dikarya</taxon>
        <taxon>Ascomycota</taxon>
        <taxon>Pezizomycotina</taxon>
        <taxon>Eurotiomycetes</taxon>
        <taxon>Chaetothyriomycetidae</taxon>
        <taxon>Chaetothyriales</taxon>
        <taxon>Herpotrichiellaceae</taxon>
        <taxon>Cladophialophora</taxon>
    </lineage>
</organism>
<dbReference type="VEuPathDB" id="FungiDB:CLCR_04079"/>
<accession>A0A1C1CI17</accession>
<evidence type="ECO:0000313" key="2">
    <source>
        <dbReference type="Proteomes" id="UP000094526"/>
    </source>
</evidence>
<keyword evidence="1" id="KW-0489">Methyltransferase</keyword>
<reference evidence="2" key="1">
    <citation type="submission" date="2015-07" db="EMBL/GenBank/DDBJ databases">
        <authorList>
            <person name="Teixeira M.M."/>
            <person name="Souza R.C."/>
            <person name="Almeida L.G."/>
            <person name="Vicente V.A."/>
            <person name="de Hoog S."/>
            <person name="Bocca A.L."/>
            <person name="de Almeida S.R."/>
            <person name="Vasconcelos A.T."/>
            <person name="Felipe M.S."/>
        </authorList>
    </citation>
    <scope>NUCLEOTIDE SEQUENCE [LARGE SCALE GENOMIC DNA]</scope>
    <source>
        <strain evidence="2">KSF</strain>
    </source>
</reference>
<sequence>MGASRAAEGLLVALLAVCCLPISTFALCLNYLYLTLFRRNPVHRRLRNVAGFRPKTILITGVSTPHGLKLARAFHYTGHRVVGADYEPGAHPLHVRFSNALSQFYRLPGETAEFQEDGYVARVVHMIEHEDADLWINCSNSASHGLEAQARDAVEQRTRCQCFALRTKNMPYFASREAFLKYLASQGLPVPESYQVTSRAEIHRVLSKARGSRRYLLESMDQKGVNANTARTMLPSRTMSQTYDAVARITIANTTPWKLEQDINGLERYSTFAIIVTGSVRAFVASRSVRPGCYQALDSKSALHRSMLGFIHTFARKQGTEFTTHLGFDFCVDEQASESGVFQSILPVQVSVGANAATQLFCGIGGSISLARAYLSLFAAEEVNANGRITRPTPAIIQQESLPDDVAFPDTRVPGIYDFGQDLLDLCFEPLRDFLMLRSSVIEFTRHMFEFLSHLILWEEKTYDFQDPLPFWVAYQVYVPLRLIKSSLFSDHNGPR</sequence>
<dbReference type="eggNOG" id="ENOG502RZZG">
    <property type="taxonomic scope" value="Eukaryota"/>
</dbReference>
<evidence type="ECO:0000313" key="1">
    <source>
        <dbReference type="EMBL" id="OCT48150.1"/>
    </source>
</evidence>
<keyword evidence="1" id="KW-0808">Transferase</keyword>
<dbReference type="AlphaFoldDB" id="A0A1C1CI17"/>
<dbReference type="GO" id="GO:0032259">
    <property type="term" value="P:methylation"/>
    <property type="evidence" value="ECO:0007669"/>
    <property type="project" value="UniProtKB-KW"/>
</dbReference>
<dbReference type="OrthoDB" id="186626at2759"/>
<proteinExistence type="predicted"/>
<comment type="caution">
    <text evidence="1">The sequence shown here is derived from an EMBL/GenBank/DDBJ whole genome shotgun (WGS) entry which is preliminary data.</text>
</comment>
<name>A0A1C1CI17_9EURO</name>
<protein>
    <submittedName>
        <fullName evidence="1">Catechol O-methyltransferase, variant</fullName>
    </submittedName>
</protein>
<dbReference type="GO" id="GO:0008168">
    <property type="term" value="F:methyltransferase activity"/>
    <property type="evidence" value="ECO:0007669"/>
    <property type="project" value="UniProtKB-KW"/>
</dbReference>
<dbReference type="SUPFAM" id="SSF51735">
    <property type="entry name" value="NAD(P)-binding Rossmann-fold domains"/>
    <property type="match status" value="1"/>
</dbReference>
<dbReference type="EMBL" id="LGRB01000012">
    <property type="protein sequence ID" value="OCT48150.1"/>
    <property type="molecule type" value="Genomic_DNA"/>
</dbReference>
<dbReference type="STRING" id="86049.A0A1C1CI17"/>
<dbReference type="InterPro" id="IPR036291">
    <property type="entry name" value="NAD(P)-bd_dom_sf"/>
</dbReference>
<gene>
    <name evidence="1" type="ORF">CLCR_04079</name>
</gene>